<organism evidence="1 2">
    <name type="scientific">Trichodelitschia bisporula</name>
    <dbReference type="NCBI Taxonomy" id="703511"/>
    <lineage>
        <taxon>Eukaryota</taxon>
        <taxon>Fungi</taxon>
        <taxon>Dikarya</taxon>
        <taxon>Ascomycota</taxon>
        <taxon>Pezizomycotina</taxon>
        <taxon>Dothideomycetes</taxon>
        <taxon>Dothideomycetes incertae sedis</taxon>
        <taxon>Phaeotrichales</taxon>
        <taxon>Phaeotrichaceae</taxon>
        <taxon>Trichodelitschia</taxon>
    </lineage>
</organism>
<name>A0A6G1HJY7_9PEZI</name>
<proteinExistence type="predicted"/>
<dbReference type="Proteomes" id="UP000799640">
    <property type="component" value="Unassembled WGS sequence"/>
</dbReference>
<evidence type="ECO:0000313" key="2">
    <source>
        <dbReference type="Proteomes" id="UP000799640"/>
    </source>
</evidence>
<evidence type="ECO:0000313" key="1">
    <source>
        <dbReference type="EMBL" id="KAF2396085.1"/>
    </source>
</evidence>
<dbReference type="EMBL" id="ML996708">
    <property type="protein sequence ID" value="KAF2396085.1"/>
    <property type="molecule type" value="Genomic_DNA"/>
</dbReference>
<reference evidence="1" key="1">
    <citation type="journal article" date="2020" name="Stud. Mycol.">
        <title>101 Dothideomycetes genomes: a test case for predicting lifestyles and emergence of pathogens.</title>
        <authorList>
            <person name="Haridas S."/>
            <person name="Albert R."/>
            <person name="Binder M."/>
            <person name="Bloem J."/>
            <person name="Labutti K."/>
            <person name="Salamov A."/>
            <person name="Andreopoulos B."/>
            <person name="Baker S."/>
            <person name="Barry K."/>
            <person name="Bills G."/>
            <person name="Bluhm B."/>
            <person name="Cannon C."/>
            <person name="Castanera R."/>
            <person name="Culley D."/>
            <person name="Daum C."/>
            <person name="Ezra D."/>
            <person name="Gonzalez J."/>
            <person name="Henrissat B."/>
            <person name="Kuo A."/>
            <person name="Liang C."/>
            <person name="Lipzen A."/>
            <person name="Lutzoni F."/>
            <person name="Magnuson J."/>
            <person name="Mondo S."/>
            <person name="Nolan M."/>
            <person name="Ohm R."/>
            <person name="Pangilinan J."/>
            <person name="Park H.-J."/>
            <person name="Ramirez L."/>
            <person name="Alfaro M."/>
            <person name="Sun H."/>
            <person name="Tritt A."/>
            <person name="Yoshinaga Y."/>
            <person name="Zwiers L.-H."/>
            <person name="Turgeon B."/>
            <person name="Goodwin S."/>
            <person name="Spatafora J."/>
            <person name="Crous P."/>
            <person name="Grigoriev I."/>
        </authorList>
    </citation>
    <scope>NUCLEOTIDE SEQUENCE</scope>
    <source>
        <strain evidence="1">CBS 262.69</strain>
    </source>
</reference>
<sequence>MGLGAGVRYSARLVRSGGLLVIGLARRSSEWLFASRCLTWIYTTCVATLMGNLPLLCRCCDSAGLSSRAVDVHYGQRSPRSTQVSSYFLARLPSKTWVRTCSDTYASITCVALLRVRHLFNICKDIPQIHLTRPTRTDRWWAGLVFCRESVVVVARARRGGHAGRKMTHAIVAQRGNLNGSRTATLSTSLPRPGA</sequence>
<accession>A0A6G1HJY7</accession>
<protein>
    <submittedName>
        <fullName evidence="1">Uncharacterized protein</fullName>
    </submittedName>
</protein>
<keyword evidence="2" id="KW-1185">Reference proteome</keyword>
<dbReference type="AlphaFoldDB" id="A0A6G1HJY7"/>
<gene>
    <name evidence="1" type="ORF">EJ06DRAFT_242593</name>
</gene>